<dbReference type="Pfam" id="PF00989">
    <property type="entry name" value="PAS"/>
    <property type="match status" value="2"/>
</dbReference>
<evidence type="ECO:0000313" key="6">
    <source>
        <dbReference type="EMBL" id="GAX89533.1"/>
    </source>
</evidence>
<dbReference type="NCBIfam" id="TIGR00254">
    <property type="entry name" value="GGDEF"/>
    <property type="match status" value="1"/>
</dbReference>
<proteinExistence type="predicted"/>
<dbReference type="InterPro" id="IPR029787">
    <property type="entry name" value="Nucleotide_cyclase"/>
</dbReference>
<reference evidence="7" key="1">
    <citation type="submission" date="2017-07" db="EMBL/GenBank/DDBJ databases">
        <title>Draft genome sequence of Effusibacillus lacus strain skLN1.</title>
        <authorList>
            <person name="Watanabe M."/>
            <person name="Kojima H."/>
            <person name="Fukui M."/>
        </authorList>
    </citation>
    <scope>NUCLEOTIDE SEQUENCE [LARGE SCALE GENOMIC DNA]</scope>
    <source>
        <strain evidence="7">skLN1</strain>
    </source>
</reference>
<evidence type="ECO:0000313" key="7">
    <source>
        <dbReference type="Proteomes" id="UP000217785"/>
    </source>
</evidence>
<dbReference type="InterPro" id="IPR000700">
    <property type="entry name" value="PAS-assoc_C"/>
</dbReference>
<dbReference type="Proteomes" id="UP000217785">
    <property type="component" value="Unassembled WGS sequence"/>
</dbReference>
<dbReference type="Gene3D" id="3.30.450.20">
    <property type="entry name" value="PAS domain"/>
    <property type="match status" value="3"/>
</dbReference>
<dbReference type="SMART" id="SM00086">
    <property type="entry name" value="PAC"/>
    <property type="match status" value="3"/>
</dbReference>
<dbReference type="InterPro" id="IPR000014">
    <property type="entry name" value="PAS"/>
</dbReference>
<dbReference type="CDD" id="cd00130">
    <property type="entry name" value="PAS"/>
    <property type="match status" value="3"/>
</dbReference>
<dbReference type="SMART" id="SM00267">
    <property type="entry name" value="GGDEF"/>
    <property type="match status" value="1"/>
</dbReference>
<feature type="domain" description="PAC" evidence="3">
    <location>
        <begin position="238"/>
        <end position="291"/>
    </location>
</feature>
<keyword evidence="1" id="KW-0472">Membrane</keyword>
<dbReference type="FunFam" id="3.20.20.450:FF:000001">
    <property type="entry name" value="Cyclic di-GMP phosphodiesterase yahA"/>
    <property type="match status" value="1"/>
</dbReference>
<dbReference type="PROSITE" id="PS50883">
    <property type="entry name" value="EAL"/>
    <property type="match status" value="1"/>
</dbReference>
<dbReference type="Pfam" id="PF13426">
    <property type="entry name" value="PAS_9"/>
    <property type="match status" value="1"/>
</dbReference>
<evidence type="ECO:0000259" key="4">
    <source>
        <dbReference type="PROSITE" id="PS50883"/>
    </source>
</evidence>
<dbReference type="CDD" id="cd01948">
    <property type="entry name" value="EAL"/>
    <property type="match status" value="1"/>
</dbReference>
<dbReference type="SUPFAM" id="SSF141868">
    <property type="entry name" value="EAL domain-like"/>
    <property type="match status" value="1"/>
</dbReference>
<gene>
    <name evidence="6" type="ORF">EFBL_1157</name>
</gene>
<dbReference type="InterPro" id="IPR035919">
    <property type="entry name" value="EAL_sf"/>
</dbReference>
<dbReference type="PROSITE" id="PS50112">
    <property type="entry name" value="PAS"/>
    <property type="match status" value="3"/>
</dbReference>
<feature type="domain" description="PAS" evidence="2">
    <location>
        <begin position="35"/>
        <end position="93"/>
    </location>
</feature>
<protein>
    <submittedName>
        <fullName evidence="6">GGDEF domain-containing protein</fullName>
    </submittedName>
</protein>
<evidence type="ECO:0000256" key="1">
    <source>
        <dbReference type="SAM" id="Phobius"/>
    </source>
</evidence>
<dbReference type="EMBL" id="BDUF01000023">
    <property type="protein sequence ID" value="GAX89533.1"/>
    <property type="molecule type" value="Genomic_DNA"/>
</dbReference>
<dbReference type="OrthoDB" id="9762141at2"/>
<keyword evidence="1" id="KW-0812">Transmembrane</keyword>
<dbReference type="InterPro" id="IPR013767">
    <property type="entry name" value="PAS_fold"/>
</dbReference>
<keyword evidence="1" id="KW-1133">Transmembrane helix</keyword>
<dbReference type="InterPro" id="IPR035965">
    <property type="entry name" value="PAS-like_dom_sf"/>
</dbReference>
<dbReference type="Pfam" id="PF00563">
    <property type="entry name" value="EAL"/>
    <property type="match status" value="1"/>
</dbReference>
<feature type="domain" description="PAS" evidence="2">
    <location>
        <begin position="292"/>
        <end position="362"/>
    </location>
</feature>
<organism evidence="6 7">
    <name type="scientific">Effusibacillus lacus</name>
    <dbReference type="NCBI Taxonomy" id="1348429"/>
    <lineage>
        <taxon>Bacteria</taxon>
        <taxon>Bacillati</taxon>
        <taxon>Bacillota</taxon>
        <taxon>Bacilli</taxon>
        <taxon>Bacillales</taxon>
        <taxon>Alicyclobacillaceae</taxon>
        <taxon>Effusibacillus</taxon>
    </lineage>
</organism>
<evidence type="ECO:0000259" key="5">
    <source>
        <dbReference type="PROSITE" id="PS50887"/>
    </source>
</evidence>
<dbReference type="PANTHER" id="PTHR44757">
    <property type="entry name" value="DIGUANYLATE CYCLASE DGCP"/>
    <property type="match status" value="1"/>
</dbReference>
<dbReference type="SMART" id="SM00052">
    <property type="entry name" value="EAL"/>
    <property type="match status" value="1"/>
</dbReference>
<evidence type="ECO:0000259" key="2">
    <source>
        <dbReference type="PROSITE" id="PS50112"/>
    </source>
</evidence>
<comment type="caution">
    <text evidence="6">The sequence shown here is derived from an EMBL/GenBank/DDBJ whole genome shotgun (WGS) entry which is preliminary data.</text>
</comment>
<dbReference type="FunFam" id="3.30.70.270:FF:000001">
    <property type="entry name" value="Diguanylate cyclase domain protein"/>
    <property type="match status" value="1"/>
</dbReference>
<dbReference type="InterPro" id="IPR052155">
    <property type="entry name" value="Biofilm_reg_signaling"/>
</dbReference>
<dbReference type="SUPFAM" id="SSF55785">
    <property type="entry name" value="PYP-like sensor domain (PAS domain)"/>
    <property type="match status" value="3"/>
</dbReference>
<dbReference type="Gene3D" id="3.30.70.270">
    <property type="match status" value="1"/>
</dbReference>
<dbReference type="Gene3D" id="3.20.20.450">
    <property type="entry name" value="EAL domain"/>
    <property type="match status" value="1"/>
</dbReference>
<dbReference type="AlphaFoldDB" id="A0A292YL97"/>
<dbReference type="InterPro" id="IPR043128">
    <property type="entry name" value="Rev_trsase/Diguanyl_cyclase"/>
</dbReference>
<feature type="transmembrane region" description="Helical" evidence="1">
    <location>
        <begin position="6"/>
        <end position="23"/>
    </location>
</feature>
<feature type="domain" description="GGDEF" evidence="5">
    <location>
        <begin position="447"/>
        <end position="580"/>
    </location>
</feature>
<keyword evidence="7" id="KW-1185">Reference proteome</keyword>
<accession>A0A292YL97</accession>
<dbReference type="Pfam" id="PF00990">
    <property type="entry name" value="GGDEF"/>
    <property type="match status" value="1"/>
</dbReference>
<dbReference type="PROSITE" id="PS50887">
    <property type="entry name" value="GGDEF"/>
    <property type="match status" value="1"/>
</dbReference>
<sequence length="850" mass="96956">MHVTTAVYLLGSLLLYFAVTGYLDKRKAERALQSSENRFLGLLHYANDMIFIYEVSPDYEPKLIEVNSRACEKLGYSRQELMALPSLKIFAPECVIPMDEVKQQLSSKGEATYEWIFFTKQNTRIPVETNLRYVVSNNQKMLLAISRDISDRKLTEKVLRESDEKYYTIIENLKDGYYEVDIYGNFTFANSSLCNMLGYKEDELIGLNHRNYTDEENAKKLLHAFNRVFVTGEPVKSMEFEYHTQKGKQGESRVAEISVSLIKDVYDQPVGFRGIVRDITDKKRAKLQLEESEQRYKSIVENNSDAIYSVDLYGKLLTVNPAAEKLTGYHAKELCNRNMIELVVPEDVEKAITHFNKAKAGDPQDYEVSVIHNEGQILQIHVKNVPIVVNNRIVGVYGIARDVTARNKAIETINHMAYHDILTDLPNRRFFQEQLRVGLQHAKAQGEKLAVVFLDLDRFKVINDTYGHGAGDRLLQIIADRLQDCRGDNEVVARMGGDEFTLLIPGIKEAEDALGTVQRVFRALKEPIFINGLEVHITTSIGIAVYPNDGEDAETLMKHADSAMYRAKEQGKNNYQFFAPVLSSDWVQWLTLENDLRKALERKEFKIYYQPQISIRTGRVIGLEALIRWHHPEKGLISPAQFIPLAEETGLIVPIGEWVLWEACRQNREWQDAGYAKMRIAVNTSARQFQQGNLAQTVQNVLRETGLDPRWLELELTESAAMHQAENVIDILQQIKKLGVSISIDDFGTGYSSLNYLKRFPVDFLKIDQTFVHDINQDSDDAVIVNAMIAVAHSLNLKVVAEGVETQEQLDFLKQRRCDVVQGYFFSKPVPGEEIESMLKSMKSKKGTHV</sequence>
<dbReference type="CDD" id="cd01949">
    <property type="entry name" value="GGDEF"/>
    <property type="match status" value="1"/>
</dbReference>
<dbReference type="InterPro" id="IPR000160">
    <property type="entry name" value="GGDEF_dom"/>
</dbReference>
<feature type="domain" description="PAC" evidence="3">
    <location>
        <begin position="364"/>
        <end position="415"/>
    </location>
</feature>
<dbReference type="NCBIfam" id="TIGR00229">
    <property type="entry name" value="sensory_box"/>
    <property type="match status" value="3"/>
</dbReference>
<dbReference type="SMART" id="SM00091">
    <property type="entry name" value="PAS"/>
    <property type="match status" value="3"/>
</dbReference>
<dbReference type="PROSITE" id="PS50113">
    <property type="entry name" value="PAC"/>
    <property type="match status" value="2"/>
</dbReference>
<dbReference type="PANTHER" id="PTHR44757:SF2">
    <property type="entry name" value="BIOFILM ARCHITECTURE MAINTENANCE PROTEIN MBAA"/>
    <property type="match status" value="1"/>
</dbReference>
<name>A0A292YL97_9BACL</name>
<feature type="domain" description="PAS" evidence="2">
    <location>
        <begin position="162"/>
        <end position="232"/>
    </location>
</feature>
<dbReference type="GO" id="GO:0006355">
    <property type="term" value="P:regulation of DNA-templated transcription"/>
    <property type="evidence" value="ECO:0007669"/>
    <property type="project" value="InterPro"/>
</dbReference>
<dbReference type="InterPro" id="IPR001610">
    <property type="entry name" value="PAC"/>
</dbReference>
<dbReference type="SUPFAM" id="SSF55073">
    <property type="entry name" value="Nucleotide cyclase"/>
    <property type="match status" value="1"/>
</dbReference>
<feature type="domain" description="EAL" evidence="4">
    <location>
        <begin position="589"/>
        <end position="843"/>
    </location>
</feature>
<evidence type="ECO:0000259" key="3">
    <source>
        <dbReference type="PROSITE" id="PS50113"/>
    </source>
</evidence>
<dbReference type="InterPro" id="IPR001633">
    <property type="entry name" value="EAL_dom"/>
</dbReference>